<evidence type="ECO:0000259" key="1">
    <source>
        <dbReference type="PROSITE" id="PS50943"/>
    </source>
</evidence>
<dbReference type="AlphaFoldDB" id="A0A7S8EB86"/>
<dbReference type="CDD" id="cd00093">
    <property type="entry name" value="HTH_XRE"/>
    <property type="match status" value="1"/>
</dbReference>
<feature type="domain" description="HTH cro/C1-type" evidence="1">
    <location>
        <begin position="13"/>
        <end position="67"/>
    </location>
</feature>
<dbReference type="KEGG" id="pmet:G4Y79_04640"/>
<proteinExistence type="predicted"/>
<dbReference type="SUPFAM" id="SSF47413">
    <property type="entry name" value="lambda repressor-like DNA-binding domains"/>
    <property type="match status" value="1"/>
</dbReference>
<organism evidence="2 3">
    <name type="scientific">Phototrophicus methaneseepsis</name>
    <dbReference type="NCBI Taxonomy" id="2710758"/>
    <lineage>
        <taxon>Bacteria</taxon>
        <taxon>Bacillati</taxon>
        <taxon>Chloroflexota</taxon>
        <taxon>Candidatus Thermofontia</taxon>
        <taxon>Phototrophicales</taxon>
        <taxon>Phototrophicaceae</taxon>
        <taxon>Phototrophicus</taxon>
    </lineage>
</organism>
<dbReference type="PROSITE" id="PS50943">
    <property type="entry name" value="HTH_CROC1"/>
    <property type="match status" value="1"/>
</dbReference>
<dbReference type="GO" id="GO:0003677">
    <property type="term" value="F:DNA binding"/>
    <property type="evidence" value="ECO:0007669"/>
    <property type="project" value="InterPro"/>
</dbReference>
<dbReference type="Pfam" id="PF01381">
    <property type="entry name" value="HTH_3"/>
    <property type="match status" value="1"/>
</dbReference>
<dbReference type="RefSeq" id="WP_195171738.1">
    <property type="nucleotide sequence ID" value="NZ_CP062983.1"/>
</dbReference>
<evidence type="ECO:0000313" key="3">
    <source>
        <dbReference type="Proteomes" id="UP000594468"/>
    </source>
</evidence>
<gene>
    <name evidence="2" type="ORF">G4Y79_04640</name>
</gene>
<dbReference type="EMBL" id="CP062983">
    <property type="protein sequence ID" value="QPC83674.1"/>
    <property type="molecule type" value="Genomic_DNA"/>
</dbReference>
<reference evidence="2 3" key="1">
    <citation type="submission" date="2020-02" db="EMBL/GenBank/DDBJ databases">
        <authorList>
            <person name="Zheng R.K."/>
            <person name="Sun C.M."/>
        </authorList>
    </citation>
    <scope>NUCLEOTIDE SEQUENCE [LARGE SCALE GENOMIC DNA]</scope>
    <source>
        <strain evidence="3">rifampicinis</strain>
    </source>
</reference>
<evidence type="ECO:0000313" key="2">
    <source>
        <dbReference type="EMBL" id="QPC83674.1"/>
    </source>
</evidence>
<protein>
    <submittedName>
        <fullName evidence="2">Helix-turn-helix transcriptional regulator</fullName>
    </submittedName>
</protein>
<dbReference type="Gene3D" id="1.10.260.40">
    <property type="entry name" value="lambda repressor-like DNA-binding domains"/>
    <property type="match status" value="1"/>
</dbReference>
<accession>A0A7S8EB86</accession>
<dbReference type="Proteomes" id="UP000594468">
    <property type="component" value="Chromosome"/>
</dbReference>
<dbReference type="InterPro" id="IPR010982">
    <property type="entry name" value="Lambda_DNA-bd_dom_sf"/>
</dbReference>
<name>A0A7S8EB86_9CHLR</name>
<sequence>MEPDLKKQLGVRIRKVRRAADLKQEGLAEKLSTSQAVISNVENGVSMIDAPDLPKWARALGKPIMYFYENLFEN</sequence>
<dbReference type="SMART" id="SM00530">
    <property type="entry name" value="HTH_XRE"/>
    <property type="match status" value="1"/>
</dbReference>
<dbReference type="InterPro" id="IPR001387">
    <property type="entry name" value="Cro/C1-type_HTH"/>
</dbReference>
<keyword evidence="3" id="KW-1185">Reference proteome</keyword>